<dbReference type="RefSeq" id="WP_170228299.1">
    <property type="nucleotide sequence ID" value="NZ_LR778301.1"/>
</dbReference>
<dbReference type="SUPFAM" id="SSF141868">
    <property type="entry name" value="EAL domain-like"/>
    <property type="match status" value="1"/>
</dbReference>
<dbReference type="InterPro" id="IPR052155">
    <property type="entry name" value="Biofilm_reg_signaling"/>
</dbReference>
<dbReference type="Gene3D" id="3.40.50.2300">
    <property type="match status" value="1"/>
</dbReference>
<sequence length="743" mass="81874">MTAPDDDRLTFIEDESIDSGKSPLFWRLLVVDDDEDVHRSTEFALRDLVICERPLRLLHAYTAAEAEQILANEPDVAVVILDVVMESEQAGLQLVERIRRGLQLTNLRIILATGQPGYAPEMEAIRDYDINDYKTKNELTRNKLYTSITAAIRSYQQICKLDASRNGLELIVSASNQLTGETGMQSFAAGVITQLAALIGVPPEGLVCVQQTERSNGDSVPRRIVIAAAGQYAPFIRGRLEDIADSTVREAFGLCFEQKVSIFANDHIVLFFPAGADQHFAAYIATHHPPIDIDRHLLEVFCTNISVSAENIRLLSRLHDYAYVDRLLAIPNRTAFVEAMEEGKGALGGNEALVVALIDINEFAEINETFGCAYGDAVLRAAALRLARLPGDRMVARVAGDAFGVLGPASAVVPNELLALFDDPLEMDGLEHRISVCIGLVRLEGEHIDGHMALENASIALKRAKSHGAGSHAYYTEHVGAAIRERTRLLYDLRQAVAKNLLFLAYQPQVELMTGRVVGLEALMRWRDQRGNHVPPDRFIPVAESAGIIRGLGKWVLRSALLQLKRLHESGWPELRMAVNVSVVQFEMLDFLAMVQESLVEARISPRYLELEVTESVAMTGADHVRDVLRQLKALGVTMAIDDFGTGFSSLSYLDNLPVDRLKIDKSFVSTINGHEEGARIAEMVVDLGRKLGLTVIAEGVETETQAQLLKRVGCHEGQGYLYARPLPADDLLGWLTSFGVPT</sequence>
<dbReference type="InterPro" id="IPR021800">
    <property type="entry name" value="DUF3369"/>
</dbReference>
<reference evidence="1 2" key="1">
    <citation type="submission" date="2020-03" db="EMBL/GenBank/DDBJ databases">
        <authorList>
            <consortium name="Genoscope - CEA"/>
            <person name="William W."/>
        </authorList>
    </citation>
    <scope>NUCLEOTIDE SEQUENCE [LARGE SCALE GENOMIC DNA]</scope>
    <source>
        <strain evidence="2">DSM 16959</strain>
    </source>
</reference>
<dbReference type="InterPro" id="IPR035919">
    <property type="entry name" value="EAL_sf"/>
</dbReference>
<dbReference type="PROSITE" id="PS50887">
    <property type="entry name" value="GGDEF"/>
    <property type="match status" value="1"/>
</dbReference>
<dbReference type="Proteomes" id="UP000515733">
    <property type="component" value="Chromosome"/>
</dbReference>
<dbReference type="SUPFAM" id="SSF52172">
    <property type="entry name" value="CheY-like"/>
    <property type="match status" value="1"/>
</dbReference>
<dbReference type="InterPro" id="IPR029787">
    <property type="entry name" value="Nucleotide_cyclase"/>
</dbReference>
<dbReference type="InterPro" id="IPR001789">
    <property type="entry name" value="Sig_transdc_resp-reg_receiver"/>
</dbReference>
<dbReference type="SMART" id="SM00052">
    <property type="entry name" value="EAL"/>
    <property type="match status" value="1"/>
</dbReference>
<name>A0A6S6XZ09_9PROT</name>
<dbReference type="EMBL" id="LR778301">
    <property type="protein sequence ID" value="CAB1369411.1"/>
    <property type="molecule type" value="Genomic_DNA"/>
</dbReference>
<dbReference type="GO" id="GO:0000160">
    <property type="term" value="P:phosphorelay signal transduction system"/>
    <property type="evidence" value="ECO:0007669"/>
    <property type="project" value="InterPro"/>
</dbReference>
<dbReference type="InterPro" id="IPR043128">
    <property type="entry name" value="Rev_trsase/Diguanyl_cyclase"/>
</dbReference>
<dbReference type="InterPro" id="IPR000160">
    <property type="entry name" value="GGDEF_dom"/>
</dbReference>
<keyword evidence="2" id="KW-1185">Reference proteome</keyword>
<dbReference type="CDD" id="cd01948">
    <property type="entry name" value="EAL"/>
    <property type="match status" value="1"/>
</dbReference>
<dbReference type="PROSITE" id="PS50110">
    <property type="entry name" value="RESPONSE_REGULATORY"/>
    <property type="match status" value="1"/>
</dbReference>
<protein>
    <submittedName>
        <fullName evidence="1">Response regulator receiver protein</fullName>
    </submittedName>
</protein>
<accession>A0A6S6XZ09</accession>
<dbReference type="NCBIfam" id="TIGR00254">
    <property type="entry name" value="GGDEF"/>
    <property type="match status" value="1"/>
</dbReference>
<dbReference type="SMART" id="SM00267">
    <property type="entry name" value="GGDEF"/>
    <property type="match status" value="1"/>
</dbReference>
<dbReference type="InterPro" id="IPR001633">
    <property type="entry name" value="EAL_dom"/>
</dbReference>
<dbReference type="AlphaFoldDB" id="A0A6S6XZ09"/>
<proteinExistence type="predicted"/>
<dbReference type="SUPFAM" id="SSF55073">
    <property type="entry name" value="Nucleotide cyclase"/>
    <property type="match status" value="1"/>
</dbReference>
<dbReference type="KEGG" id="doe:DENOEST_2246"/>
<dbReference type="Pfam" id="PF00990">
    <property type="entry name" value="GGDEF"/>
    <property type="match status" value="1"/>
</dbReference>
<dbReference type="Gene3D" id="3.30.70.270">
    <property type="match status" value="1"/>
</dbReference>
<dbReference type="Pfam" id="PF00563">
    <property type="entry name" value="EAL"/>
    <property type="match status" value="1"/>
</dbReference>
<dbReference type="PROSITE" id="PS50883">
    <property type="entry name" value="EAL"/>
    <property type="match status" value="1"/>
</dbReference>
<organism evidence="1 2">
    <name type="scientific">Denitratisoma oestradiolicum</name>
    <dbReference type="NCBI Taxonomy" id="311182"/>
    <lineage>
        <taxon>Bacteria</taxon>
        <taxon>Pseudomonadati</taxon>
        <taxon>Pseudomonadota</taxon>
        <taxon>Betaproteobacteria</taxon>
        <taxon>Nitrosomonadales</taxon>
        <taxon>Sterolibacteriaceae</taxon>
        <taxon>Denitratisoma</taxon>
    </lineage>
</organism>
<evidence type="ECO:0000313" key="2">
    <source>
        <dbReference type="Proteomes" id="UP000515733"/>
    </source>
</evidence>
<dbReference type="Pfam" id="PF11849">
    <property type="entry name" value="DUF3369"/>
    <property type="match status" value="1"/>
</dbReference>
<evidence type="ECO:0000313" key="1">
    <source>
        <dbReference type="EMBL" id="CAB1369411.1"/>
    </source>
</evidence>
<dbReference type="InterPro" id="IPR011006">
    <property type="entry name" value="CheY-like_superfamily"/>
</dbReference>
<dbReference type="PANTHER" id="PTHR44757">
    <property type="entry name" value="DIGUANYLATE CYCLASE DGCP"/>
    <property type="match status" value="1"/>
</dbReference>
<dbReference type="SMART" id="SM00448">
    <property type="entry name" value="REC"/>
    <property type="match status" value="1"/>
</dbReference>
<gene>
    <name evidence="1" type="ORF">DENOEST_2246</name>
</gene>
<dbReference type="PANTHER" id="PTHR44757:SF2">
    <property type="entry name" value="BIOFILM ARCHITECTURE MAINTENANCE PROTEIN MBAA"/>
    <property type="match status" value="1"/>
</dbReference>
<dbReference type="Gene3D" id="3.20.20.450">
    <property type="entry name" value="EAL domain"/>
    <property type="match status" value="1"/>
</dbReference>